<sequence length="68" mass="8139">MKSKIFSSQWSRLKTDHIRQTIFSYSIAHSSVSTIVVEEKWREKFERFECLISNLRFKEAGKLWVVES</sequence>
<name>A0A1J1HH48_9DIPT</name>
<proteinExistence type="predicted"/>
<reference evidence="1 2" key="1">
    <citation type="submission" date="2015-04" db="EMBL/GenBank/DDBJ databases">
        <authorList>
            <person name="Syromyatnikov M.Y."/>
            <person name="Popov V.N."/>
        </authorList>
    </citation>
    <scope>NUCLEOTIDE SEQUENCE [LARGE SCALE GENOMIC DNA]</scope>
</reference>
<evidence type="ECO:0000313" key="1">
    <source>
        <dbReference type="EMBL" id="CRK86740.1"/>
    </source>
</evidence>
<dbReference type="Proteomes" id="UP000183832">
    <property type="component" value="Unassembled WGS sequence"/>
</dbReference>
<organism evidence="1 2">
    <name type="scientific">Clunio marinus</name>
    <dbReference type="NCBI Taxonomy" id="568069"/>
    <lineage>
        <taxon>Eukaryota</taxon>
        <taxon>Metazoa</taxon>
        <taxon>Ecdysozoa</taxon>
        <taxon>Arthropoda</taxon>
        <taxon>Hexapoda</taxon>
        <taxon>Insecta</taxon>
        <taxon>Pterygota</taxon>
        <taxon>Neoptera</taxon>
        <taxon>Endopterygota</taxon>
        <taxon>Diptera</taxon>
        <taxon>Nematocera</taxon>
        <taxon>Chironomoidea</taxon>
        <taxon>Chironomidae</taxon>
        <taxon>Clunio</taxon>
    </lineage>
</organism>
<accession>A0A1J1HH48</accession>
<protein>
    <submittedName>
        <fullName evidence="1">CLUMA_CG000573, isoform A</fullName>
    </submittedName>
</protein>
<evidence type="ECO:0000313" key="2">
    <source>
        <dbReference type="Proteomes" id="UP000183832"/>
    </source>
</evidence>
<keyword evidence="2" id="KW-1185">Reference proteome</keyword>
<dbReference type="EMBL" id="CVRI01000002">
    <property type="protein sequence ID" value="CRK86740.1"/>
    <property type="molecule type" value="Genomic_DNA"/>
</dbReference>
<gene>
    <name evidence="1" type="ORF">CLUMA_CG000573</name>
</gene>
<dbReference type="AlphaFoldDB" id="A0A1J1HH48"/>